<evidence type="ECO:0000259" key="2">
    <source>
        <dbReference type="SMART" id="SM00854"/>
    </source>
</evidence>
<evidence type="ECO:0000313" key="3">
    <source>
        <dbReference type="EMBL" id="RIA87979.1"/>
    </source>
</evidence>
<protein>
    <recommendedName>
        <fullName evidence="2">Capsule synthesis protein CapA domain-containing protein</fullName>
    </recommendedName>
</protein>
<dbReference type="InterPro" id="IPR052169">
    <property type="entry name" value="CW_Biosynth-Accessory"/>
</dbReference>
<dbReference type="Pfam" id="PF09587">
    <property type="entry name" value="PGA_cap"/>
    <property type="match status" value="2"/>
</dbReference>
<comment type="caution">
    <text evidence="3">The sequence shown here is derived from an EMBL/GenBank/DDBJ whole genome shotgun (WGS) entry which is preliminary data.</text>
</comment>
<dbReference type="Proteomes" id="UP000265703">
    <property type="component" value="Unassembled WGS sequence"/>
</dbReference>
<feature type="domain" description="Capsule synthesis protein CapA" evidence="2">
    <location>
        <begin position="8"/>
        <end position="305"/>
    </location>
</feature>
<accession>A0A397SST9</accession>
<dbReference type="OrthoDB" id="189619at2759"/>
<dbReference type="EMBL" id="QKYT01000284">
    <property type="protein sequence ID" value="RIA87979.1"/>
    <property type="molecule type" value="Genomic_DNA"/>
</dbReference>
<comment type="similarity">
    <text evidence="1">Belongs to the CapA family.</text>
</comment>
<evidence type="ECO:0000256" key="1">
    <source>
        <dbReference type="ARBA" id="ARBA00005662"/>
    </source>
</evidence>
<dbReference type="CDD" id="cd07381">
    <property type="entry name" value="MPP_CapA"/>
    <property type="match status" value="1"/>
</dbReference>
<dbReference type="STRING" id="658196.A0A397SST9"/>
<proteinExistence type="inferred from homology"/>
<name>A0A397SST9_9GLOM</name>
<dbReference type="InterPro" id="IPR029052">
    <property type="entry name" value="Metallo-depent_PP-like"/>
</dbReference>
<sequence>MDISGKFSITLVGGIMLGQLINQLVFENNHSNIVNKHKYPYGNTLDVLNKDADFFIGNLETTITTESKTWPKSLNVRFFPRHIQALTLLTPQFSNILPLTPSFVSTNLSHVSNSSPLFVSLANDRILDYGYAGYRETIKTLNDNQINYAGVGDFKEQAMDPCIVNINAHDGTTLQIACFSAADHPQEWSSCYKNSGKCHIPIPNIRSPKEHAGLYFISPVSSQNLLEFQNQVQKYRKYVDLIVVSLRFSQNSSWKPRYTLVNFARRLIDAGVDVIHGHSSLHIQGIEIYKGKPIFYGCGDFVNDYLVNPEFRNDLGFIYTLHLSVTPAKHIKFTKIDLHPKKIDLLQVNLLEKKEEESDYEWLIDKMKSLCNDFGTKCVENHEGGLVINI</sequence>
<dbReference type="PANTHER" id="PTHR33393">
    <property type="entry name" value="POLYGLUTAMINE SYNTHESIS ACCESSORY PROTEIN RV0574C-RELATED"/>
    <property type="match status" value="1"/>
</dbReference>
<keyword evidence="4" id="KW-1185">Reference proteome</keyword>
<dbReference type="SUPFAM" id="SSF56300">
    <property type="entry name" value="Metallo-dependent phosphatases"/>
    <property type="match status" value="1"/>
</dbReference>
<gene>
    <name evidence="3" type="ORF">C1645_807045</name>
</gene>
<organism evidence="3 4">
    <name type="scientific">Glomus cerebriforme</name>
    <dbReference type="NCBI Taxonomy" id="658196"/>
    <lineage>
        <taxon>Eukaryota</taxon>
        <taxon>Fungi</taxon>
        <taxon>Fungi incertae sedis</taxon>
        <taxon>Mucoromycota</taxon>
        <taxon>Glomeromycotina</taxon>
        <taxon>Glomeromycetes</taxon>
        <taxon>Glomerales</taxon>
        <taxon>Glomeraceae</taxon>
        <taxon>Glomus</taxon>
    </lineage>
</organism>
<dbReference type="AlphaFoldDB" id="A0A397SST9"/>
<dbReference type="InterPro" id="IPR019079">
    <property type="entry name" value="Capsule_synth_CapA"/>
</dbReference>
<dbReference type="SMART" id="SM00854">
    <property type="entry name" value="PGA_cap"/>
    <property type="match status" value="1"/>
</dbReference>
<evidence type="ECO:0000313" key="4">
    <source>
        <dbReference type="Proteomes" id="UP000265703"/>
    </source>
</evidence>
<dbReference type="PANTHER" id="PTHR33393:SF11">
    <property type="entry name" value="POLYGLUTAMINE SYNTHESIS ACCESSORY PROTEIN RV0574C-RELATED"/>
    <property type="match status" value="1"/>
</dbReference>
<reference evidence="3 4" key="1">
    <citation type="submission" date="2018-06" db="EMBL/GenBank/DDBJ databases">
        <title>Comparative genomics reveals the genomic features of Rhizophagus irregularis, R. cerebriforme, R. diaphanum and Gigaspora rosea, and their symbiotic lifestyle signature.</title>
        <authorList>
            <person name="Morin E."/>
            <person name="San Clemente H."/>
            <person name="Chen E.C.H."/>
            <person name="De La Providencia I."/>
            <person name="Hainaut M."/>
            <person name="Kuo A."/>
            <person name="Kohler A."/>
            <person name="Murat C."/>
            <person name="Tang N."/>
            <person name="Roy S."/>
            <person name="Loubradou J."/>
            <person name="Henrissat B."/>
            <person name="Grigoriev I.V."/>
            <person name="Corradi N."/>
            <person name="Roux C."/>
            <person name="Martin F.M."/>
        </authorList>
    </citation>
    <scope>NUCLEOTIDE SEQUENCE [LARGE SCALE GENOMIC DNA]</scope>
    <source>
        <strain evidence="3 4">DAOM 227022</strain>
    </source>
</reference>